<dbReference type="EC" id="1.13.11.3" evidence="5"/>
<keyword evidence="2" id="KW-0223">Dioxygenase</keyword>
<evidence type="ECO:0000256" key="3">
    <source>
        <dbReference type="ARBA" id="ARBA00023002"/>
    </source>
</evidence>
<gene>
    <name evidence="5" type="primary">pcaG</name>
    <name evidence="5" type="ORF">JYK14_07000</name>
</gene>
<comment type="caution">
    <text evidence="5">The sequence shown here is derived from an EMBL/GenBank/DDBJ whole genome shotgun (WGS) entry which is preliminary data.</text>
</comment>
<dbReference type="SUPFAM" id="SSF49482">
    <property type="entry name" value="Aromatic compound dioxygenase"/>
    <property type="match status" value="1"/>
</dbReference>
<keyword evidence="6" id="KW-1185">Reference proteome</keyword>
<dbReference type="NCBIfam" id="TIGR02423">
    <property type="entry name" value="protocat_alph"/>
    <property type="match status" value="1"/>
</dbReference>
<dbReference type="GO" id="GO:0018578">
    <property type="term" value="F:protocatechuate 3,4-dioxygenase activity"/>
    <property type="evidence" value="ECO:0007669"/>
    <property type="project" value="UniProtKB-EC"/>
</dbReference>
<proteinExistence type="inferred from homology"/>
<dbReference type="EMBL" id="JAFIRR010000039">
    <property type="protein sequence ID" value="MCO6415924.1"/>
    <property type="molecule type" value="Genomic_DNA"/>
</dbReference>
<evidence type="ECO:0000313" key="5">
    <source>
        <dbReference type="EMBL" id="MCO6415924.1"/>
    </source>
</evidence>
<evidence type="ECO:0000313" key="6">
    <source>
        <dbReference type="Proteomes" id="UP001523392"/>
    </source>
</evidence>
<dbReference type="InterPro" id="IPR012786">
    <property type="entry name" value="Protocat_dOase_a"/>
</dbReference>
<organism evidence="5 6">
    <name type="scientific">Siccirubricoccus soli</name>
    <dbReference type="NCBI Taxonomy" id="2899147"/>
    <lineage>
        <taxon>Bacteria</taxon>
        <taxon>Pseudomonadati</taxon>
        <taxon>Pseudomonadota</taxon>
        <taxon>Alphaproteobacteria</taxon>
        <taxon>Acetobacterales</taxon>
        <taxon>Roseomonadaceae</taxon>
        <taxon>Siccirubricoccus</taxon>
    </lineage>
</organism>
<feature type="domain" description="Intradiol ring-cleavage dioxygenases" evidence="4">
    <location>
        <begin position="43"/>
        <end position="162"/>
    </location>
</feature>
<evidence type="ECO:0000259" key="4">
    <source>
        <dbReference type="Pfam" id="PF00775"/>
    </source>
</evidence>
<dbReference type="Pfam" id="PF00775">
    <property type="entry name" value="Dioxygenase_C"/>
    <property type="match status" value="1"/>
</dbReference>
<dbReference type="RefSeq" id="WP_252952536.1">
    <property type="nucleotide sequence ID" value="NZ_JAFIRR010000039.1"/>
</dbReference>
<dbReference type="InterPro" id="IPR000627">
    <property type="entry name" value="Intradiol_dOase_C"/>
</dbReference>
<evidence type="ECO:0000256" key="2">
    <source>
        <dbReference type="ARBA" id="ARBA00022964"/>
    </source>
</evidence>
<name>A0ABT1D210_9PROT</name>
<accession>A0ABT1D210</accession>
<dbReference type="Proteomes" id="UP001523392">
    <property type="component" value="Unassembled WGS sequence"/>
</dbReference>
<dbReference type="PANTHER" id="PTHR33711">
    <property type="entry name" value="DIOXYGENASE, PUTATIVE (AFU_ORTHOLOGUE AFUA_2G02910)-RELATED"/>
    <property type="match status" value="1"/>
</dbReference>
<dbReference type="Gene3D" id="2.60.130.10">
    <property type="entry name" value="Aromatic compound dioxygenase"/>
    <property type="match status" value="1"/>
</dbReference>
<evidence type="ECO:0000256" key="1">
    <source>
        <dbReference type="ARBA" id="ARBA00007825"/>
    </source>
</evidence>
<dbReference type="InterPro" id="IPR015889">
    <property type="entry name" value="Intradiol_dOase_core"/>
</dbReference>
<sequence length="186" mass="19920">MSAAGDRPLIATASQTSGPFWHLIDVPAWADLLRGDGPNAGMEGERIILLGRITDGDGVPCSDMMVELWQADPGGKYDGAFHGFGRCATDANGEYRFTTLKPGPVRAAGNAFQAPHATLTLFARGLLSQLVTRLYFAGEALNEQDPVLNTVPAARRGTLIARPEGPGTWRLDIRLQGEGETVFLEV</sequence>
<dbReference type="PANTHER" id="PTHR33711:SF9">
    <property type="entry name" value="PROTOCATECHUATE 3,4-DIOXYGENASE ALPHA CHAIN"/>
    <property type="match status" value="1"/>
</dbReference>
<comment type="similarity">
    <text evidence="1">Belongs to the intradiol ring-cleavage dioxygenase family.</text>
</comment>
<reference evidence="5 6" key="1">
    <citation type="submission" date="2021-12" db="EMBL/GenBank/DDBJ databases">
        <title>Siccirubricoccus leaddurans sp. nov., a high concentration Zn2+ tolerance bacterium.</title>
        <authorList>
            <person name="Cao Y."/>
        </authorList>
    </citation>
    <scope>NUCLEOTIDE SEQUENCE [LARGE SCALE GENOMIC DNA]</scope>
    <source>
        <strain evidence="5 6">KC 17139</strain>
    </source>
</reference>
<protein>
    <submittedName>
        <fullName evidence="5">Protocatechuate 3,4-dioxygenase subunit alpha</fullName>
        <ecNumber evidence="5">1.13.11.3</ecNumber>
    </submittedName>
</protein>
<keyword evidence="3 5" id="KW-0560">Oxidoreductase</keyword>
<dbReference type="InterPro" id="IPR050770">
    <property type="entry name" value="Intradiol_RC_Dioxygenase"/>
</dbReference>